<dbReference type="Gene3D" id="3.30.700.10">
    <property type="entry name" value="Glycoprotein, Type 4 Pilin"/>
    <property type="match status" value="1"/>
</dbReference>
<sequence>MTRLRPTILNRSLCRSRGGFTLVELLVVMAIIALLIALLLPAVQQAREAARRSQCLNNLHQLVIAMHNYESSHRVFPPGLIAPGLNCEQPVVAMFPEPFVVPVRQFTPAGATPAPPVVISSWQYSNLWGWHAMILPQIDQGTIQLSYAPVGKFYDNCNSMGASPNLQYLRSNIPTYVCPSAPLPNSRPVLQTNPPLPVGYANYRGNLGTLVWDPNNQQWLGGNNGVLYVNSAVTFRDVTDGTTTTVMLGDSYFGFWGDGDSCCVGVAAPQDRAAAGENVVGDAFTDGYWISSTNGNHRFSFSSYHGDVIPFAMVDASTKTISKNIDRNVFMALMTRNGRENIADQNF</sequence>
<feature type="domain" description="DUF1559" evidence="2">
    <location>
        <begin position="44"/>
        <end position="327"/>
    </location>
</feature>
<dbReference type="NCBIfam" id="TIGR02532">
    <property type="entry name" value="IV_pilin_GFxxxE"/>
    <property type="match status" value="1"/>
</dbReference>
<dbReference type="PANTHER" id="PTHR30093">
    <property type="entry name" value="GENERAL SECRETION PATHWAY PROTEIN G"/>
    <property type="match status" value="1"/>
</dbReference>
<name>A0A7C4QMC2_9PLAN</name>
<keyword evidence="1" id="KW-0472">Membrane</keyword>
<protein>
    <submittedName>
        <fullName evidence="3">DUF1559 domain-containing protein</fullName>
    </submittedName>
</protein>
<dbReference type="Pfam" id="PF07963">
    <property type="entry name" value="N_methyl"/>
    <property type="match status" value="1"/>
</dbReference>
<dbReference type="PROSITE" id="PS00409">
    <property type="entry name" value="PROKAR_NTER_METHYL"/>
    <property type="match status" value="1"/>
</dbReference>
<organism evidence="3">
    <name type="scientific">Schlesneria paludicola</name>
    <dbReference type="NCBI Taxonomy" id="360056"/>
    <lineage>
        <taxon>Bacteria</taxon>
        <taxon>Pseudomonadati</taxon>
        <taxon>Planctomycetota</taxon>
        <taxon>Planctomycetia</taxon>
        <taxon>Planctomycetales</taxon>
        <taxon>Planctomycetaceae</taxon>
        <taxon>Schlesneria</taxon>
    </lineage>
</organism>
<keyword evidence="1" id="KW-1133">Transmembrane helix</keyword>
<dbReference type="InterPro" id="IPR011453">
    <property type="entry name" value="DUF1559"/>
</dbReference>
<comment type="caution">
    <text evidence="3">The sequence shown here is derived from an EMBL/GenBank/DDBJ whole genome shotgun (WGS) entry which is preliminary data.</text>
</comment>
<evidence type="ECO:0000256" key="1">
    <source>
        <dbReference type="SAM" id="Phobius"/>
    </source>
</evidence>
<dbReference type="PANTHER" id="PTHR30093:SF2">
    <property type="entry name" value="TYPE II SECRETION SYSTEM PROTEIN H"/>
    <property type="match status" value="1"/>
</dbReference>
<gene>
    <name evidence="3" type="ORF">ENS64_01955</name>
</gene>
<dbReference type="Pfam" id="PF07596">
    <property type="entry name" value="SBP_bac_10"/>
    <property type="match status" value="1"/>
</dbReference>
<keyword evidence="1" id="KW-0812">Transmembrane</keyword>
<feature type="transmembrane region" description="Helical" evidence="1">
    <location>
        <begin position="21"/>
        <end position="43"/>
    </location>
</feature>
<evidence type="ECO:0000259" key="2">
    <source>
        <dbReference type="Pfam" id="PF07596"/>
    </source>
</evidence>
<dbReference type="SUPFAM" id="SSF54523">
    <property type="entry name" value="Pili subunits"/>
    <property type="match status" value="1"/>
</dbReference>
<dbReference type="InterPro" id="IPR012902">
    <property type="entry name" value="N_methyl_site"/>
</dbReference>
<proteinExistence type="predicted"/>
<dbReference type="EMBL" id="DSVQ01000005">
    <property type="protein sequence ID" value="HGT38023.1"/>
    <property type="molecule type" value="Genomic_DNA"/>
</dbReference>
<dbReference type="InterPro" id="IPR045584">
    <property type="entry name" value="Pilin-like"/>
</dbReference>
<reference evidence="3" key="1">
    <citation type="journal article" date="2020" name="mSystems">
        <title>Genome- and Community-Level Interaction Insights into Carbon Utilization and Element Cycling Functions of Hydrothermarchaeota in Hydrothermal Sediment.</title>
        <authorList>
            <person name="Zhou Z."/>
            <person name="Liu Y."/>
            <person name="Xu W."/>
            <person name="Pan J."/>
            <person name="Luo Z.H."/>
            <person name="Li M."/>
        </authorList>
    </citation>
    <scope>NUCLEOTIDE SEQUENCE [LARGE SCALE GENOMIC DNA]</scope>
    <source>
        <strain evidence="3">SpSt-508</strain>
    </source>
</reference>
<accession>A0A7C4QMC2</accession>
<dbReference type="AlphaFoldDB" id="A0A7C4QMC2"/>
<evidence type="ECO:0000313" key="3">
    <source>
        <dbReference type="EMBL" id="HGT38023.1"/>
    </source>
</evidence>